<dbReference type="GO" id="GO:0009055">
    <property type="term" value="F:electron transfer activity"/>
    <property type="evidence" value="ECO:0007669"/>
    <property type="project" value="InterPro"/>
</dbReference>
<dbReference type="Pfam" id="PF01292">
    <property type="entry name" value="Ni_hydr_CYTB"/>
    <property type="match status" value="1"/>
</dbReference>
<dbReference type="PANTHER" id="PTHR30529:SF1">
    <property type="entry name" value="CYTOCHROME B561 HOMOLOG 2"/>
    <property type="match status" value="1"/>
</dbReference>
<feature type="transmembrane region" description="Helical" evidence="13">
    <location>
        <begin position="52"/>
        <end position="70"/>
    </location>
</feature>
<reference evidence="15 16" key="1">
    <citation type="submission" date="2019-04" db="EMBL/GenBank/DDBJ databases">
        <title>Lampropedia sp YIM MLB12 draf genome.</title>
        <authorList>
            <person name="Wang Y.-X."/>
        </authorList>
    </citation>
    <scope>NUCLEOTIDE SEQUENCE [LARGE SCALE GENOMIC DNA]</scope>
    <source>
        <strain evidence="15 16">YIM MLB12</strain>
    </source>
</reference>
<evidence type="ECO:0000256" key="5">
    <source>
        <dbReference type="ARBA" id="ARBA00022617"/>
    </source>
</evidence>
<sequence>MPTSNPKRYGLLAITLHWLLAAAIVFLFFFGLYMVNLPFSLAKLKYMNWHKWVGIMILVFSVLRLVNRLVKRPPALPESMAKKMPRWQRIAHHGTHHMMYLLFLVVPLLGWAHSSAVGFPIVLFGQIPLPDLVPVNRELAFALRPWHKWSAFALMALIVLHILAVVKHQVIDRDGLLKRMLPW</sequence>
<dbReference type="EMBL" id="SSWX01000025">
    <property type="protein sequence ID" value="THJ31274.1"/>
    <property type="molecule type" value="Genomic_DNA"/>
</dbReference>
<comment type="subcellular location">
    <subcellularLocation>
        <location evidence="2">Cell membrane</location>
        <topology evidence="2">Multi-pass membrane protein</topology>
    </subcellularLocation>
</comment>
<dbReference type="PANTHER" id="PTHR30529">
    <property type="entry name" value="CYTOCHROME B561"/>
    <property type="match status" value="1"/>
</dbReference>
<dbReference type="GO" id="GO:0005886">
    <property type="term" value="C:plasma membrane"/>
    <property type="evidence" value="ECO:0007669"/>
    <property type="project" value="UniProtKB-SubCell"/>
</dbReference>
<evidence type="ECO:0000313" key="16">
    <source>
        <dbReference type="Proteomes" id="UP000306236"/>
    </source>
</evidence>
<evidence type="ECO:0000256" key="8">
    <source>
        <dbReference type="ARBA" id="ARBA00022982"/>
    </source>
</evidence>
<feature type="domain" description="Cytochrome b561 bacterial/Ni-hydrogenase" evidence="14">
    <location>
        <begin position="8"/>
        <end position="182"/>
    </location>
</feature>
<keyword evidence="3" id="KW-0813">Transport</keyword>
<dbReference type="Gene3D" id="1.20.950.20">
    <property type="entry name" value="Transmembrane di-heme cytochromes, Chain C"/>
    <property type="match status" value="1"/>
</dbReference>
<dbReference type="AlphaFoldDB" id="A0A4S5BG09"/>
<dbReference type="InterPro" id="IPR011577">
    <property type="entry name" value="Cyt_b561_bac/Ni-Hgenase"/>
</dbReference>
<dbReference type="GO" id="GO:0020037">
    <property type="term" value="F:heme binding"/>
    <property type="evidence" value="ECO:0007669"/>
    <property type="project" value="TreeGrafter"/>
</dbReference>
<comment type="similarity">
    <text evidence="12">Belongs to the cytochrome b561 family.</text>
</comment>
<evidence type="ECO:0000256" key="4">
    <source>
        <dbReference type="ARBA" id="ARBA00022475"/>
    </source>
</evidence>
<proteinExistence type="inferred from homology"/>
<comment type="cofactor">
    <cofactor evidence="1">
        <name>heme b</name>
        <dbReference type="ChEBI" id="CHEBI:60344"/>
    </cofactor>
</comment>
<keyword evidence="10" id="KW-0408">Iron</keyword>
<dbReference type="Proteomes" id="UP000306236">
    <property type="component" value="Unassembled WGS sequence"/>
</dbReference>
<evidence type="ECO:0000259" key="14">
    <source>
        <dbReference type="Pfam" id="PF01292"/>
    </source>
</evidence>
<dbReference type="OrthoDB" id="8536275at2"/>
<feature type="transmembrane region" description="Helical" evidence="13">
    <location>
        <begin position="12"/>
        <end position="32"/>
    </location>
</feature>
<feature type="transmembrane region" description="Helical" evidence="13">
    <location>
        <begin position="99"/>
        <end position="129"/>
    </location>
</feature>
<evidence type="ECO:0000256" key="2">
    <source>
        <dbReference type="ARBA" id="ARBA00004651"/>
    </source>
</evidence>
<keyword evidence="4" id="KW-1003">Cell membrane</keyword>
<keyword evidence="11 13" id="KW-0472">Membrane</keyword>
<keyword evidence="8" id="KW-0249">Electron transport</keyword>
<dbReference type="InterPro" id="IPR016174">
    <property type="entry name" value="Di-haem_cyt_TM"/>
</dbReference>
<keyword evidence="16" id="KW-1185">Reference proteome</keyword>
<keyword evidence="9 13" id="KW-1133">Transmembrane helix</keyword>
<protein>
    <submittedName>
        <fullName evidence="15">Cytochrome b</fullName>
    </submittedName>
</protein>
<accession>A0A4S5BG09</accession>
<evidence type="ECO:0000256" key="13">
    <source>
        <dbReference type="SAM" id="Phobius"/>
    </source>
</evidence>
<evidence type="ECO:0000256" key="6">
    <source>
        <dbReference type="ARBA" id="ARBA00022692"/>
    </source>
</evidence>
<dbReference type="RefSeq" id="WP_136407568.1">
    <property type="nucleotide sequence ID" value="NZ_JARXRQ010000023.1"/>
</dbReference>
<organism evidence="15 16">
    <name type="scientific">Lampropedia aestuarii</name>
    <dbReference type="NCBI Taxonomy" id="2562762"/>
    <lineage>
        <taxon>Bacteria</taxon>
        <taxon>Pseudomonadati</taxon>
        <taxon>Pseudomonadota</taxon>
        <taxon>Betaproteobacteria</taxon>
        <taxon>Burkholderiales</taxon>
        <taxon>Comamonadaceae</taxon>
        <taxon>Lampropedia</taxon>
    </lineage>
</organism>
<keyword evidence="6 13" id="KW-0812">Transmembrane</keyword>
<gene>
    <name evidence="15" type="ORF">E8K88_15400</name>
</gene>
<evidence type="ECO:0000256" key="12">
    <source>
        <dbReference type="ARBA" id="ARBA00037975"/>
    </source>
</evidence>
<name>A0A4S5BG09_9BURK</name>
<evidence type="ECO:0000256" key="10">
    <source>
        <dbReference type="ARBA" id="ARBA00023004"/>
    </source>
</evidence>
<dbReference type="GO" id="GO:0022904">
    <property type="term" value="P:respiratory electron transport chain"/>
    <property type="evidence" value="ECO:0007669"/>
    <property type="project" value="InterPro"/>
</dbReference>
<keyword evidence="7" id="KW-0479">Metal-binding</keyword>
<evidence type="ECO:0000256" key="3">
    <source>
        <dbReference type="ARBA" id="ARBA00022448"/>
    </source>
</evidence>
<evidence type="ECO:0000256" key="7">
    <source>
        <dbReference type="ARBA" id="ARBA00022723"/>
    </source>
</evidence>
<dbReference type="InterPro" id="IPR052168">
    <property type="entry name" value="Cytochrome_b561_oxidase"/>
</dbReference>
<dbReference type="SUPFAM" id="SSF81342">
    <property type="entry name" value="Transmembrane di-heme cytochromes"/>
    <property type="match status" value="1"/>
</dbReference>
<evidence type="ECO:0000256" key="11">
    <source>
        <dbReference type="ARBA" id="ARBA00023136"/>
    </source>
</evidence>
<evidence type="ECO:0000313" key="15">
    <source>
        <dbReference type="EMBL" id="THJ31274.1"/>
    </source>
</evidence>
<evidence type="ECO:0000256" key="1">
    <source>
        <dbReference type="ARBA" id="ARBA00001970"/>
    </source>
</evidence>
<dbReference type="GO" id="GO:0046872">
    <property type="term" value="F:metal ion binding"/>
    <property type="evidence" value="ECO:0007669"/>
    <property type="project" value="UniProtKB-KW"/>
</dbReference>
<comment type="caution">
    <text evidence="15">The sequence shown here is derived from an EMBL/GenBank/DDBJ whole genome shotgun (WGS) entry which is preliminary data.</text>
</comment>
<keyword evidence="5" id="KW-0349">Heme</keyword>
<feature type="transmembrane region" description="Helical" evidence="13">
    <location>
        <begin position="149"/>
        <end position="170"/>
    </location>
</feature>
<evidence type="ECO:0000256" key="9">
    <source>
        <dbReference type="ARBA" id="ARBA00022989"/>
    </source>
</evidence>